<dbReference type="PATRIC" id="fig|1441923.3.peg.798"/>
<accession>A0A0M9WQ99</accession>
<dbReference type="EMBL" id="AZYO01000004">
    <property type="protein sequence ID" value="KOS57581.1"/>
    <property type="molecule type" value="Genomic_DNA"/>
</dbReference>
<reference evidence="1 2" key="1">
    <citation type="journal article" date="2015" name="Genome Announc.">
        <title>Draft Genome Sequence of Rhodococcus rhodochrous Strain KG-21, a Soil Isolate from Oil Fields of Krishna-Godavari Basin, India.</title>
        <authorList>
            <person name="Dawar C."/>
            <person name="Aggarwal R.K."/>
        </authorList>
    </citation>
    <scope>NUCLEOTIDE SEQUENCE [LARGE SCALE GENOMIC DNA]</scope>
    <source>
        <strain evidence="1 2">KG-21</strain>
    </source>
</reference>
<sequence length="272" mass="30187">MSEAVIFDSYCGEPIAWWRVGDPVIGSEWTEHGNRAITERLSPAAAVRKYGPVTEMELGPHSGFKSVTYGATKFLARSLDPRGTGLDNDAVLVVLDPLRENHECPVCNAAPGAQCVNNKGQPCTTHNKRSNGRTRWEIERVQEADRNARQQARAAEQWEREMATPPVVGSVIEIKQWKPPEPPSWEWRPDTTERVTVQRTYANHTVEGTAESGERRFLARNEATGDWHVICGQSTSPRLPCKNGGAGVPCRIRHKAGVHLREDAPWLAAPTP</sequence>
<gene>
    <name evidence="1" type="ORF">Z051_03635</name>
</gene>
<evidence type="ECO:0000313" key="1">
    <source>
        <dbReference type="EMBL" id="KOS57581.1"/>
    </source>
</evidence>
<proteinExistence type="predicted"/>
<protein>
    <submittedName>
        <fullName evidence="1">Uncharacterized protein</fullName>
    </submittedName>
</protein>
<comment type="caution">
    <text evidence="1">The sequence shown here is derived from an EMBL/GenBank/DDBJ whole genome shotgun (WGS) entry which is preliminary data.</text>
</comment>
<reference evidence="2" key="2">
    <citation type="submission" date="2015-01" db="EMBL/GenBank/DDBJ databases">
        <title>Draft genome sequence of potential hydrocarbon metabolising strain of Rhodococcus rhodochrous.</title>
        <authorList>
            <person name="Aggarwal R.K."/>
            <person name="Dawar C."/>
        </authorList>
    </citation>
    <scope>NUCLEOTIDE SEQUENCE [LARGE SCALE GENOMIC DNA]</scope>
    <source>
        <strain evidence="2">KG-21</strain>
    </source>
</reference>
<evidence type="ECO:0000313" key="2">
    <source>
        <dbReference type="Proteomes" id="UP000037712"/>
    </source>
</evidence>
<dbReference type="Proteomes" id="UP000037712">
    <property type="component" value="Unassembled WGS sequence"/>
</dbReference>
<dbReference type="RefSeq" id="WP_054371410.1">
    <property type="nucleotide sequence ID" value="NZ_AZYO01000004.1"/>
</dbReference>
<dbReference type="AlphaFoldDB" id="A0A0M9WQ99"/>
<name>A0A0M9WQ99_RHORH</name>
<organism evidence="1 2">
    <name type="scientific">Rhodococcus rhodochrous KG-21</name>
    <dbReference type="NCBI Taxonomy" id="1441923"/>
    <lineage>
        <taxon>Bacteria</taxon>
        <taxon>Bacillati</taxon>
        <taxon>Actinomycetota</taxon>
        <taxon>Actinomycetes</taxon>
        <taxon>Mycobacteriales</taxon>
        <taxon>Nocardiaceae</taxon>
        <taxon>Rhodococcus</taxon>
    </lineage>
</organism>